<dbReference type="SUPFAM" id="SSF55874">
    <property type="entry name" value="ATPase domain of HSP90 chaperone/DNA topoisomerase II/histidine kinase"/>
    <property type="match status" value="1"/>
</dbReference>
<dbReference type="InterPro" id="IPR008207">
    <property type="entry name" value="Sig_transdc_His_kin_Hpt_dom"/>
</dbReference>
<gene>
    <name evidence="25" type="ORF">OLMES_4164</name>
</gene>
<keyword evidence="9 25" id="KW-0418">Kinase</keyword>
<dbReference type="PROSITE" id="PS50894">
    <property type="entry name" value="HPT"/>
    <property type="match status" value="1"/>
</dbReference>
<dbReference type="SMART" id="SM00091">
    <property type="entry name" value="PAS"/>
    <property type="match status" value="1"/>
</dbReference>
<dbReference type="FunFam" id="3.30.565.10:FF:000010">
    <property type="entry name" value="Sensor histidine kinase RcsC"/>
    <property type="match status" value="1"/>
</dbReference>
<evidence type="ECO:0000259" key="23">
    <source>
        <dbReference type="PROSITE" id="PS50885"/>
    </source>
</evidence>
<dbReference type="PROSITE" id="PS50109">
    <property type="entry name" value="HIS_KIN"/>
    <property type="match status" value="1"/>
</dbReference>
<dbReference type="PROSITE" id="PS50113">
    <property type="entry name" value="PAC"/>
    <property type="match status" value="1"/>
</dbReference>
<dbReference type="PANTHER" id="PTHR45339">
    <property type="entry name" value="HYBRID SIGNAL TRANSDUCTION HISTIDINE KINASE J"/>
    <property type="match status" value="1"/>
</dbReference>
<dbReference type="CDD" id="cd16922">
    <property type="entry name" value="HATPase_EvgS-ArcB-TorS-like"/>
    <property type="match status" value="1"/>
</dbReference>
<feature type="modified residue" description="4-aspartylphosphate" evidence="17">
    <location>
        <position position="852"/>
    </location>
</feature>
<dbReference type="OrthoDB" id="9810730at2"/>
<feature type="domain" description="Response regulatory" evidence="20">
    <location>
        <begin position="655"/>
        <end position="775"/>
    </location>
</feature>
<dbReference type="Gene3D" id="3.30.565.10">
    <property type="entry name" value="Histidine kinase-like ATPase, C-terminal domain"/>
    <property type="match status" value="1"/>
</dbReference>
<dbReference type="GO" id="GO:0000155">
    <property type="term" value="F:phosphorelay sensor kinase activity"/>
    <property type="evidence" value="ECO:0007669"/>
    <property type="project" value="InterPro"/>
</dbReference>
<dbReference type="Pfam" id="PF02518">
    <property type="entry name" value="HATPase_c"/>
    <property type="match status" value="1"/>
</dbReference>
<feature type="modified residue" description="4-aspartylphosphate" evidence="17">
    <location>
        <position position="707"/>
    </location>
</feature>
<evidence type="ECO:0000256" key="1">
    <source>
        <dbReference type="ARBA" id="ARBA00000085"/>
    </source>
</evidence>
<evidence type="ECO:0000256" key="2">
    <source>
        <dbReference type="ARBA" id="ARBA00004651"/>
    </source>
</evidence>
<reference evidence="25 26" key="1">
    <citation type="submission" date="2017-05" db="EMBL/GenBank/DDBJ databases">
        <title>Genomic insights into alkan degradation activity of Oleiphilus messinensis.</title>
        <authorList>
            <person name="Kozyavkin S.A."/>
            <person name="Slesarev A.I."/>
            <person name="Golyshin P.N."/>
            <person name="Korzhenkov A."/>
            <person name="Golyshina O.N."/>
            <person name="Toshchakov S.V."/>
        </authorList>
    </citation>
    <scope>NUCLEOTIDE SEQUENCE [LARGE SCALE GENOMIC DNA]</scope>
    <source>
        <strain evidence="25 26">ME102</strain>
    </source>
</reference>
<dbReference type="SMART" id="SM00448">
    <property type="entry name" value="REC"/>
    <property type="match status" value="2"/>
</dbReference>
<feature type="domain" description="PAC" evidence="22">
    <location>
        <begin position="347"/>
        <end position="399"/>
    </location>
</feature>
<evidence type="ECO:0000256" key="16">
    <source>
        <dbReference type="PROSITE-ProRule" id="PRU00110"/>
    </source>
</evidence>
<dbReference type="NCBIfam" id="TIGR00229">
    <property type="entry name" value="sensory_box"/>
    <property type="match status" value="1"/>
</dbReference>
<dbReference type="InterPro" id="IPR036641">
    <property type="entry name" value="HPT_dom_sf"/>
</dbReference>
<dbReference type="InterPro" id="IPR003594">
    <property type="entry name" value="HATPase_dom"/>
</dbReference>
<dbReference type="Pfam" id="PF01627">
    <property type="entry name" value="Hpt"/>
    <property type="match status" value="1"/>
</dbReference>
<dbReference type="SUPFAM" id="SSF47384">
    <property type="entry name" value="Homodimeric domain of signal transducing histidine kinase"/>
    <property type="match status" value="1"/>
</dbReference>
<keyword evidence="7 18" id="KW-0812">Transmembrane</keyword>
<dbReference type="SUPFAM" id="SSF47226">
    <property type="entry name" value="Histidine-containing phosphotransfer domain, HPT domain"/>
    <property type="match status" value="1"/>
</dbReference>
<dbReference type="GO" id="GO:0005886">
    <property type="term" value="C:plasma membrane"/>
    <property type="evidence" value="ECO:0007669"/>
    <property type="project" value="UniProtKB-SubCell"/>
</dbReference>
<proteinExistence type="predicted"/>
<feature type="transmembrane region" description="Helical" evidence="18">
    <location>
        <begin position="167"/>
        <end position="190"/>
    </location>
</feature>
<dbReference type="InterPro" id="IPR036097">
    <property type="entry name" value="HisK_dim/P_sf"/>
</dbReference>
<dbReference type="Proteomes" id="UP000196027">
    <property type="component" value="Chromosome"/>
</dbReference>
<keyword evidence="10" id="KW-0067">ATP-binding</keyword>
<dbReference type="CDD" id="cd06225">
    <property type="entry name" value="HAMP"/>
    <property type="match status" value="1"/>
</dbReference>
<dbReference type="Pfam" id="PF00072">
    <property type="entry name" value="Response_reg"/>
    <property type="match status" value="2"/>
</dbReference>
<evidence type="ECO:0000256" key="11">
    <source>
        <dbReference type="ARBA" id="ARBA00022989"/>
    </source>
</evidence>
<dbReference type="CDD" id="cd00082">
    <property type="entry name" value="HisKA"/>
    <property type="match status" value="1"/>
</dbReference>
<dbReference type="CDD" id="cd00088">
    <property type="entry name" value="HPT"/>
    <property type="match status" value="1"/>
</dbReference>
<dbReference type="InterPro" id="IPR005467">
    <property type="entry name" value="His_kinase_dom"/>
</dbReference>
<feature type="domain" description="HPt" evidence="24">
    <location>
        <begin position="966"/>
        <end position="1068"/>
    </location>
</feature>
<dbReference type="Pfam" id="PF13426">
    <property type="entry name" value="PAS_9"/>
    <property type="match status" value="1"/>
</dbReference>
<evidence type="ECO:0000259" key="20">
    <source>
        <dbReference type="PROSITE" id="PS50110"/>
    </source>
</evidence>
<dbReference type="InterPro" id="IPR001789">
    <property type="entry name" value="Sig_transdc_resp-reg_receiver"/>
</dbReference>
<evidence type="ECO:0000256" key="8">
    <source>
        <dbReference type="ARBA" id="ARBA00022741"/>
    </source>
</evidence>
<accession>A0A1Y0ID51</accession>
<protein>
    <recommendedName>
        <fullName evidence="15">Sensory/regulatory protein RpfC</fullName>
        <ecNumber evidence="3">2.7.13.3</ecNumber>
    </recommendedName>
</protein>
<dbReference type="InterPro" id="IPR000700">
    <property type="entry name" value="PAS-assoc_C"/>
</dbReference>
<evidence type="ECO:0000256" key="18">
    <source>
        <dbReference type="SAM" id="Phobius"/>
    </source>
</evidence>
<dbReference type="EC" id="2.7.13.3" evidence="3"/>
<dbReference type="InterPro" id="IPR000014">
    <property type="entry name" value="PAS"/>
</dbReference>
<dbReference type="Gene3D" id="3.40.50.2300">
    <property type="match status" value="2"/>
</dbReference>
<dbReference type="SMART" id="SM00388">
    <property type="entry name" value="HisKA"/>
    <property type="match status" value="1"/>
</dbReference>
<evidence type="ECO:0000256" key="15">
    <source>
        <dbReference type="ARBA" id="ARBA00068150"/>
    </source>
</evidence>
<evidence type="ECO:0000256" key="12">
    <source>
        <dbReference type="ARBA" id="ARBA00023012"/>
    </source>
</evidence>
<evidence type="ECO:0000256" key="7">
    <source>
        <dbReference type="ARBA" id="ARBA00022692"/>
    </source>
</evidence>
<dbReference type="Pfam" id="PF00512">
    <property type="entry name" value="HisKA"/>
    <property type="match status" value="1"/>
</dbReference>
<dbReference type="InterPro" id="IPR011006">
    <property type="entry name" value="CheY-like_superfamily"/>
</dbReference>
<dbReference type="Gene3D" id="1.10.287.130">
    <property type="match status" value="1"/>
</dbReference>
<dbReference type="SMART" id="SM00387">
    <property type="entry name" value="HATPase_c"/>
    <property type="match status" value="1"/>
</dbReference>
<dbReference type="SUPFAM" id="SSF55785">
    <property type="entry name" value="PYP-like sensor domain (PAS domain)"/>
    <property type="match status" value="1"/>
</dbReference>
<keyword evidence="12" id="KW-0902">Two-component regulatory system</keyword>
<dbReference type="RefSeq" id="WP_087462985.1">
    <property type="nucleotide sequence ID" value="NZ_CP021425.1"/>
</dbReference>
<evidence type="ECO:0000313" key="26">
    <source>
        <dbReference type="Proteomes" id="UP000196027"/>
    </source>
</evidence>
<evidence type="ECO:0000256" key="4">
    <source>
        <dbReference type="ARBA" id="ARBA00022475"/>
    </source>
</evidence>
<dbReference type="SUPFAM" id="SSF52172">
    <property type="entry name" value="CheY-like"/>
    <property type="match status" value="2"/>
</dbReference>
<evidence type="ECO:0000256" key="17">
    <source>
        <dbReference type="PROSITE-ProRule" id="PRU00169"/>
    </source>
</evidence>
<evidence type="ECO:0000256" key="13">
    <source>
        <dbReference type="ARBA" id="ARBA00023136"/>
    </source>
</evidence>
<keyword evidence="26" id="KW-1185">Reference proteome</keyword>
<dbReference type="Gene3D" id="6.10.340.10">
    <property type="match status" value="1"/>
</dbReference>
<feature type="domain" description="HAMP" evidence="23">
    <location>
        <begin position="236"/>
        <end position="267"/>
    </location>
</feature>
<keyword evidence="6 25" id="KW-0808">Transferase</keyword>
<dbReference type="InterPro" id="IPR004358">
    <property type="entry name" value="Sig_transdc_His_kin-like_C"/>
</dbReference>
<keyword evidence="4" id="KW-1003">Cell membrane</keyword>
<evidence type="ECO:0000259" key="21">
    <source>
        <dbReference type="PROSITE" id="PS50112"/>
    </source>
</evidence>
<feature type="domain" description="Histidine kinase" evidence="19">
    <location>
        <begin position="416"/>
        <end position="637"/>
    </location>
</feature>
<dbReference type="InterPro" id="IPR003661">
    <property type="entry name" value="HisK_dim/P_dom"/>
</dbReference>
<feature type="domain" description="Response regulatory" evidence="20">
    <location>
        <begin position="803"/>
        <end position="924"/>
    </location>
</feature>
<dbReference type="PROSITE" id="PS50112">
    <property type="entry name" value="PAS"/>
    <property type="match status" value="1"/>
</dbReference>
<evidence type="ECO:0000256" key="10">
    <source>
        <dbReference type="ARBA" id="ARBA00022840"/>
    </source>
</evidence>
<dbReference type="Gene3D" id="3.30.450.20">
    <property type="entry name" value="PAS domain"/>
    <property type="match status" value="1"/>
</dbReference>
<keyword evidence="5 17" id="KW-0597">Phosphoprotein</keyword>
<keyword evidence="11 18" id="KW-1133">Transmembrane helix</keyword>
<evidence type="ECO:0000259" key="22">
    <source>
        <dbReference type="PROSITE" id="PS50113"/>
    </source>
</evidence>
<dbReference type="InterPro" id="IPR003660">
    <property type="entry name" value="HAMP_dom"/>
</dbReference>
<keyword evidence="8" id="KW-0547">Nucleotide-binding</keyword>
<dbReference type="InterPro" id="IPR035965">
    <property type="entry name" value="PAS-like_dom_sf"/>
</dbReference>
<evidence type="ECO:0000256" key="9">
    <source>
        <dbReference type="ARBA" id="ARBA00022777"/>
    </source>
</evidence>
<sequence>MPIRSNLRLKINTAIIATLLIVTLIFSVLLAVYEGQRRADAIQQVEASLEDLLHQQSEKLANEIFALQKKALKVTFDQYLKRENFVSMSVFDEVGRLILTSDPASASDLNSAELHDLAQTAQHYRTDSWQGHRVLTFTRLISAYGENIGYCRIRYSLMSLEQQTRQILFIFASLILTLFVLVLFLMNTLLTRLVLKPAYRLTHIVRQSRETEQTLPNLTEQIEFVKLANVLRKIRQDLNELDTQPDELGTLAQSFSQMVDSLDFAYQNLHQAEEKYRSIFENCVEGIFQIDTKGRVLSANSAMAGMFGFSSAYALMSEPRPFFEYGLVQAVDWANLIDLLQKRRLMKDQELHFRTKNGKQFWASVNIRLVHCEESDAAYFEGTIFDITERLEKERAEQEKVTAEMATQAKSEFLASMSHEIRTPMNAIIGLTELTFNTTLTPRQKDYLKKVLASAKWLLNIINDIMDFSKIEAGKLDLENTEFFLPEVLENLSGTFYMETADKGVEIVFSFSPQIPWNLVGDPVRLGQILTNLTSNAIKFTDQGQIVISISVLDRCERTVSLEFAVTDTGIGIPKEKQAQLFESFSQVDSSTTREYGGTGLGLAICKQLVELMGGEIKVESEAGKGSTFSFAVAFHLGSQSNAPAQIPMELAGLSILLVDDVPVTRMVLDKMLRSFGFKVTTLDNPTEAWGLLQSESEMAFDLLVTDWSMPGMSGLELIDLVKRNPKFKHLPIVLISAFDKDGRLVEEVSPERVSAFLTKPVSQSALFDTLMDIFGSRLLRSQQTRLQRYGIPPEVSRLQGARILVVEDSDINQQVAKELLESAKIHVVVSDNGQEAVRAVQEFQFDAVLMDIQMPVMDGLQATRLIRRWEAGRQDGRAPLPILAMTAHALPQEREKCMAAGMDDFLTKPINSQQLFVALLRWISAQGDGLSIMDDGQHIDPVLLEFPEYLECIDTDAGLQRVAHNRGLYRELLLKFYHRYAGIDQAIQSQLAVKQLISVIHIVHTLKGLAGNLGATALAGFAGELENRLNKSVDNANVSVESSSEWQNFVQALNTLLHALERFEQEPVSKNGAKLPVSANSRTLVEGLGQLRSLLQHDYGEALVLIATLREQHSDAATAAYLDQLEQSVSQFDERETQRLLAEMGAKLGGRIAKSQGYSDGIK</sequence>
<dbReference type="PANTHER" id="PTHR45339:SF1">
    <property type="entry name" value="HYBRID SIGNAL TRANSDUCTION HISTIDINE KINASE J"/>
    <property type="match status" value="1"/>
</dbReference>
<evidence type="ECO:0000313" key="25">
    <source>
        <dbReference type="EMBL" id="ARU58180.1"/>
    </source>
</evidence>
<dbReference type="EMBL" id="CP021425">
    <property type="protein sequence ID" value="ARU58180.1"/>
    <property type="molecule type" value="Genomic_DNA"/>
</dbReference>
<dbReference type="FunFam" id="1.10.287.130:FF:000002">
    <property type="entry name" value="Two-component osmosensing histidine kinase"/>
    <property type="match status" value="1"/>
</dbReference>
<evidence type="ECO:0000259" key="19">
    <source>
        <dbReference type="PROSITE" id="PS50109"/>
    </source>
</evidence>
<dbReference type="Gene3D" id="1.20.120.160">
    <property type="entry name" value="HPT domain"/>
    <property type="match status" value="1"/>
</dbReference>
<evidence type="ECO:0000256" key="5">
    <source>
        <dbReference type="ARBA" id="ARBA00022553"/>
    </source>
</evidence>
<dbReference type="CDD" id="cd00156">
    <property type="entry name" value="REC"/>
    <property type="match status" value="1"/>
</dbReference>
<feature type="domain" description="PAS" evidence="21">
    <location>
        <begin position="272"/>
        <end position="310"/>
    </location>
</feature>
<dbReference type="GO" id="GO:0005524">
    <property type="term" value="F:ATP binding"/>
    <property type="evidence" value="ECO:0007669"/>
    <property type="project" value="UniProtKB-KW"/>
</dbReference>
<dbReference type="InterPro" id="IPR036890">
    <property type="entry name" value="HATPase_C_sf"/>
</dbReference>
<comment type="subcellular location">
    <subcellularLocation>
        <location evidence="2">Cell membrane</location>
        <topology evidence="2">Multi-pass membrane protein</topology>
    </subcellularLocation>
</comment>
<feature type="transmembrane region" description="Helical" evidence="18">
    <location>
        <begin position="12"/>
        <end position="33"/>
    </location>
</feature>
<evidence type="ECO:0000259" key="24">
    <source>
        <dbReference type="PROSITE" id="PS50894"/>
    </source>
</evidence>
<dbReference type="CDD" id="cd17546">
    <property type="entry name" value="REC_hyHK_CKI1_RcsC-like"/>
    <property type="match status" value="1"/>
</dbReference>
<comment type="catalytic activity">
    <reaction evidence="1">
        <text>ATP + protein L-histidine = ADP + protein N-phospho-L-histidine.</text>
        <dbReference type="EC" id="2.7.13.3"/>
    </reaction>
</comment>
<feature type="modified residue" description="Phosphohistidine" evidence="16">
    <location>
        <position position="1005"/>
    </location>
</feature>
<dbReference type="AlphaFoldDB" id="A0A1Y0ID51"/>
<dbReference type="PROSITE" id="PS50885">
    <property type="entry name" value="HAMP"/>
    <property type="match status" value="1"/>
</dbReference>
<dbReference type="CDD" id="cd00130">
    <property type="entry name" value="PAS"/>
    <property type="match status" value="1"/>
</dbReference>
<dbReference type="KEGG" id="ome:OLMES_4164"/>
<dbReference type="PRINTS" id="PR00344">
    <property type="entry name" value="BCTRLSENSOR"/>
</dbReference>
<organism evidence="25 26">
    <name type="scientific">Oleiphilus messinensis</name>
    <dbReference type="NCBI Taxonomy" id="141451"/>
    <lineage>
        <taxon>Bacteria</taxon>
        <taxon>Pseudomonadati</taxon>
        <taxon>Pseudomonadota</taxon>
        <taxon>Gammaproteobacteria</taxon>
        <taxon>Oceanospirillales</taxon>
        <taxon>Oleiphilaceae</taxon>
        <taxon>Oleiphilus</taxon>
    </lineage>
</organism>
<name>A0A1Y0ID51_9GAMM</name>
<comment type="subunit">
    <text evidence="14">At low DSF concentrations, interacts with RpfF.</text>
</comment>
<keyword evidence="13 18" id="KW-0472">Membrane</keyword>
<evidence type="ECO:0000256" key="3">
    <source>
        <dbReference type="ARBA" id="ARBA00012438"/>
    </source>
</evidence>
<evidence type="ECO:0000256" key="6">
    <source>
        <dbReference type="ARBA" id="ARBA00022679"/>
    </source>
</evidence>
<dbReference type="PROSITE" id="PS50110">
    <property type="entry name" value="RESPONSE_REGULATORY"/>
    <property type="match status" value="2"/>
</dbReference>
<evidence type="ECO:0000256" key="14">
    <source>
        <dbReference type="ARBA" id="ARBA00064003"/>
    </source>
</evidence>